<dbReference type="eggNOG" id="COG1902">
    <property type="taxonomic scope" value="Bacteria"/>
</dbReference>
<evidence type="ECO:0000313" key="2">
    <source>
        <dbReference type="Proteomes" id="UP000009235"/>
    </source>
</evidence>
<gene>
    <name evidence="1" type="ordered locus">AS9A_2255</name>
</gene>
<keyword evidence="2" id="KW-1185">Reference proteome</keyword>
<evidence type="ECO:0000313" key="1">
    <source>
        <dbReference type="EMBL" id="AEF40702.1"/>
    </source>
</evidence>
<dbReference type="HOGENOM" id="CLU_3094863_0_0_11"/>
<dbReference type="RefSeq" id="WP_013807051.1">
    <property type="nucleotide sequence ID" value="NC_015564.1"/>
</dbReference>
<dbReference type="Proteomes" id="UP000009235">
    <property type="component" value="Chromosome"/>
</dbReference>
<organism evidence="1 2">
    <name type="scientific">Hoyosella subflava (strain DSM 45089 / JCM 17490 / NBRC 109087 / DQS3-9A1)</name>
    <name type="common">Amycolicicoccus subflavus</name>
    <dbReference type="NCBI Taxonomy" id="443218"/>
    <lineage>
        <taxon>Bacteria</taxon>
        <taxon>Bacillati</taxon>
        <taxon>Actinomycetota</taxon>
        <taxon>Actinomycetes</taxon>
        <taxon>Mycobacteriales</taxon>
        <taxon>Hoyosellaceae</taxon>
        <taxon>Hoyosella</taxon>
    </lineage>
</organism>
<dbReference type="EMBL" id="CP002786">
    <property type="protein sequence ID" value="AEF40702.1"/>
    <property type="molecule type" value="Genomic_DNA"/>
</dbReference>
<dbReference type="AlphaFoldDB" id="F6ER15"/>
<protein>
    <submittedName>
        <fullName evidence="1">Oxidoreductase, FAD/FMN-binding protein</fullName>
    </submittedName>
</protein>
<accession>F6ER15</accession>
<proteinExistence type="predicted"/>
<reference evidence="1 2" key="1">
    <citation type="journal article" date="2011" name="J. Bacteriol.">
        <title>Complete genome sequence of Amycolicicoccus subflavus DQS3-9A1T, an actinomycete isolated from crude oil-polluted soil.</title>
        <authorList>
            <person name="Cai M."/>
            <person name="Chen W.M."/>
            <person name="Nie Y."/>
            <person name="Chi C.Q."/>
            <person name="Wang Y.N."/>
            <person name="Tang Y.Q."/>
            <person name="Li G.Y."/>
            <person name="Wu X.L."/>
        </authorList>
    </citation>
    <scope>NUCLEOTIDE SEQUENCE [LARGE SCALE GENOMIC DNA]</scope>
    <source>
        <strain evidence="2">DSM 45089 / DQS3-9A1</strain>
    </source>
</reference>
<sequence>MDVALALEAAGIDLLEISGGNYEAPATTGIVKNSIASREAYFLSYAEHLSA</sequence>
<dbReference type="STRING" id="443218.AS9A_2255"/>
<dbReference type="KEGG" id="asd:AS9A_2255"/>
<name>F6ER15_HOYSD</name>